<keyword evidence="2" id="KW-1185">Reference proteome</keyword>
<evidence type="ECO:0000313" key="2">
    <source>
        <dbReference type="Proteomes" id="UP001595533"/>
    </source>
</evidence>
<protein>
    <submittedName>
        <fullName evidence="1">Uncharacterized protein</fullName>
    </submittedName>
</protein>
<proteinExistence type="predicted"/>
<dbReference type="InterPro" id="IPR029058">
    <property type="entry name" value="AB_hydrolase_fold"/>
</dbReference>
<name>A0ABV7J7G7_9GAMM</name>
<gene>
    <name evidence="1" type="ORF">ACFODZ_01150</name>
</gene>
<accession>A0ABV7J7G7</accession>
<dbReference type="EMBL" id="JBHRTS010000001">
    <property type="protein sequence ID" value="MFC3192835.1"/>
    <property type="molecule type" value="Genomic_DNA"/>
</dbReference>
<comment type="caution">
    <text evidence="1">The sequence shown here is derived from an EMBL/GenBank/DDBJ whole genome shotgun (WGS) entry which is preliminary data.</text>
</comment>
<reference evidence="2" key="1">
    <citation type="journal article" date="2019" name="Int. J. Syst. Evol. Microbiol.">
        <title>The Global Catalogue of Microorganisms (GCM) 10K type strain sequencing project: providing services to taxonomists for standard genome sequencing and annotation.</title>
        <authorList>
            <consortium name="The Broad Institute Genomics Platform"/>
            <consortium name="The Broad Institute Genome Sequencing Center for Infectious Disease"/>
            <person name="Wu L."/>
            <person name="Ma J."/>
        </authorList>
    </citation>
    <scope>NUCLEOTIDE SEQUENCE [LARGE SCALE GENOMIC DNA]</scope>
    <source>
        <strain evidence="2">KCTC 42953</strain>
    </source>
</reference>
<dbReference type="SUPFAM" id="SSF53474">
    <property type="entry name" value="alpha/beta-Hydrolases"/>
    <property type="match status" value="1"/>
</dbReference>
<sequence length="101" mass="11344">MFTRYLIVSPSLWWDNGSLLQARPNHDFSEKTVFIAVGNEGPVMIKAAKDLADYIRQHKSAAGRMTHRFYPQLNHGDTLHLAAYDGLQFIFAIGAPDSPLN</sequence>
<dbReference type="RefSeq" id="WP_198538056.1">
    <property type="nucleotide sequence ID" value="NZ_JBHRTS010000001.1"/>
</dbReference>
<dbReference type="Gene3D" id="3.40.50.1820">
    <property type="entry name" value="alpha/beta hydrolase"/>
    <property type="match status" value="1"/>
</dbReference>
<dbReference type="Proteomes" id="UP001595533">
    <property type="component" value="Unassembled WGS sequence"/>
</dbReference>
<evidence type="ECO:0000313" key="1">
    <source>
        <dbReference type="EMBL" id="MFC3192835.1"/>
    </source>
</evidence>
<organism evidence="1 2">
    <name type="scientific">Marinicella sediminis</name>
    <dbReference type="NCBI Taxonomy" id="1792834"/>
    <lineage>
        <taxon>Bacteria</taxon>
        <taxon>Pseudomonadati</taxon>
        <taxon>Pseudomonadota</taxon>
        <taxon>Gammaproteobacteria</taxon>
        <taxon>Lysobacterales</taxon>
        <taxon>Marinicellaceae</taxon>
        <taxon>Marinicella</taxon>
    </lineage>
</organism>